<organism evidence="2 3">
    <name type="scientific">Eumeta variegata</name>
    <name type="common">Bagworm moth</name>
    <name type="synonym">Eumeta japonica</name>
    <dbReference type="NCBI Taxonomy" id="151549"/>
    <lineage>
        <taxon>Eukaryota</taxon>
        <taxon>Metazoa</taxon>
        <taxon>Ecdysozoa</taxon>
        <taxon>Arthropoda</taxon>
        <taxon>Hexapoda</taxon>
        <taxon>Insecta</taxon>
        <taxon>Pterygota</taxon>
        <taxon>Neoptera</taxon>
        <taxon>Endopterygota</taxon>
        <taxon>Lepidoptera</taxon>
        <taxon>Glossata</taxon>
        <taxon>Ditrysia</taxon>
        <taxon>Tineoidea</taxon>
        <taxon>Psychidae</taxon>
        <taxon>Oiketicinae</taxon>
        <taxon>Eumeta</taxon>
    </lineage>
</organism>
<proteinExistence type="predicted"/>
<keyword evidence="3" id="KW-1185">Reference proteome</keyword>
<dbReference type="EMBL" id="BGZK01001231">
    <property type="protein sequence ID" value="GBP74990.1"/>
    <property type="molecule type" value="Genomic_DNA"/>
</dbReference>
<feature type="region of interest" description="Disordered" evidence="1">
    <location>
        <begin position="105"/>
        <end position="125"/>
    </location>
</feature>
<evidence type="ECO:0000313" key="2">
    <source>
        <dbReference type="EMBL" id="GBP74990.1"/>
    </source>
</evidence>
<dbReference type="AlphaFoldDB" id="A0A4C1YIT5"/>
<accession>A0A4C1YIT5</accession>
<dbReference type="Proteomes" id="UP000299102">
    <property type="component" value="Unassembled WGS sequence"/>
</dbReference>
<gene>
    <name evidence="2" type="ORF">EVAR_56281_1</name>
</gene>
<name>A0A4C1YIT5_EUMVA</name>
<evidence type="ECO:0000313" key="3">
    <source>
        <dbReference type="Proteomes" id="UP000299102"/>
    </source>
</evidence>
<evidence type="ECO:0000256" key="1">
    <source>
        <dbReference type="SAM" id="MobiDB-lite"/>
    </source>
</evidence>
<comment type="caution">
    <text evidence="2">The sequence shown here is derived from an EMBL/GenBank/DDBJ whole genome shotgun (WGS) entry which is preliminary data.</text>
</comment>
<protein>
    <submittedName>
        <fullName evidence="2">Uncharacterized protein</fullName>
    </submittedName>
</protein>
<sequence>MDIGGLTTAELPMLTVSMSLVPECRTPRLYDCEMCRTVCIARRQLCHVCARPGDMLRFTAPSTRRARAQFLRLGSAPAVRASRTHPVRPGARTAHNGFFPSFPFARGEIQKKAPDSGARYGSTPN</sequence>
<reference evidence="2 3" key="1">
    <citation type="journal article" date="2019" name="Commun. Biol.">
        <title>The bagworm genome reveals a unique fibroin gene that provides high tensile strength.</title>
        <authorList>
            <person name="Kono N."/>
            <person name="Nakamura H."/>
            <person name="Ohtoshi R."/>
            <person name="Tomita M."/>
            <person name="Numata K."/>
            <person name="Arakawa K."/>
        </authorList>
    </citation>
    <scope>NUCLEOTIDE SEQUENCE [LARGE SCALE GENOMIC DNA]</scope>
</reference>